<keyword evidence="10" id="KW-1185">Reference proteome</keyword>
<feature type="domain" description="Nucleotidyl transferase" evidence="8">
    <location>
        <begin position="12"/>
        <end position="266"/>
    </location>
</feature>
<keyword evidence="5" id="KW-0547">Nucleotide-binding</keyword>
<keyword evidence="4 9" id="KW-0548">Nucleotidyltransferase</keyword>
<dbReference type="Proteomes" id="UP000030661">
    <property type="component" value="Unassembled WGS sequence"/>
</dbReference>
<evidence type="ECO:0000256" key="7">
    <source>
        <dbReference type="ARBA" id="ARBA00023277"/>
    </source>
</evidence>
<dbReference type="EMBL" id="DF820476">
    <property type="protein sequence ID" value="GAK60983.1"/>
    <property type="molecule type" value="Genomic_DNA"/>
</dbReference>
<dbReference type="STRING" id="1499967.U27_00881"/>
<name>A0A081C8S8_VECG1</name>
<dbReference type="HOGENOM" id="CLU_029499_14_4_0"/>
<evidence type="ECO:0000256" key="6">
    <source>
        <dbReference type="ARBA" id="ARBA00022840"/>
    </source>
</evidence>
<dbReference type="Gene3D" id="3.90.550.10">
    <property type="entry name" value="Spore Coat Polysaccharide Biosynthesis Protein SpsA, Chain A"/>
    <property type="match status" value="1"/>
</dbReference>
<evidence type="ECO:0000256" key="3">
    <source>
        <dbReference type="ARBA" id="ARBA00022679"/>
    </source>
</evidence>
<dbReference type="PROSITE" id="PS00808">
    <property type="entry name" value="ADP_GLC_PYROPHOSPH_1"/>
    <property type="match status" value="1"/>
</dbReference>
<sequence>MTTSDVMQDVLGVILGGGQGTRLYPLTQKRSKPAVPLAGKYRLIDIPISNCLNAGIEKIAILTQFNSVSLHRHIYRTYRRDMFTEGWVEILAAQQTLQGNLWYQGTADAVRQQLTEIQRSNAKYVLILAGDHLYQMDYREFVRYHIETEADITLAVQPVEAKLAAGLGIVKRNSDGQIVEFCEKPDLDALDELESMPDSDKPFMASMGIYVFSMEMLAELLASPGNDFGKDIITGVLSERRVMGYVFDGYWADIGTIRRFYEANLEMVSPTRPFDLNNARRPIYTHPRFLPPCEVYGAKLDQVLLTDGCRIYDAEITNAVIGLRSIIGSKVVIKDSVIMGADYYESEEDRTKNRQLGRPDVGIGEGSVIAGALIDKNARIGKRVQIRNLSDRPDETHQNWAARDGLIVVPKSAAIPDETVI</sequence>
<evidence type="ECO:0000259" key="8">
    <source>
        <dbReference type="Pfam" id="PF00483"/>
    </source>
</evidence>
<dbReference type="GO" id="GO:0005524">
    <property type="term" value="F:ATP binding"/>
    <property type="evidence" value="ECO:0007669"/>
    <property type="project" value="UniProtKB-KW"/>
</dbReference>
<dbReference type="InterPro" id="IPR029044">
    <property type="entry name" value="Nucleotide-diphossugar_trans"/>
</dbReference>
<comment type="similarity">
    <text evidence="1">Belongs to the bacterial/plant glucose-1-phosphate adenylyltransferase family.</text>
</comment>
<dbReference type="GO" id="GO:0008878">
    <property type="term" value="F:glucose-1-phosphate adenylyltransferase activity"/>
    <property type="evidence" value="ECO:0007669"/>
    <property type="project" value="InterPro"/>
</dbReference>
<dbReference type="Pfam" id="PF00483">
    <property type="entry name" value="NTP_transferase"/>
    <property type="match status" value="1"/>
</dbReference>
<dbReference type="InterPro" id="IPR005836">
    <property type="entry name" value="ADP_Glu_pyroP_CS"/>
</dbReference>
<dbReference type="CDD" id="cd02508">
    <property type="entry name" value="ADP_Glucose_PP"/>
    <property type="match status" value="1"/>
</dbReference>
<dbReference type="Pfam" id="PF25247">
    <property type="entry name" value="LbH_GLGC"/>
    <property type="match status" value="1"/>
</dbReference>
<dbReference type="eggNOG" id="COG0448">
    <property type="taxonomic scope" value="Bacteria"/>
</dbReference>
<dbReference type="CDD" id="cd04651">
    <property type="entry name" value="LbH_G1P_AT_C"/>
    <property type="match status" value="1"/>
</dbReference>
<dbReference type="NCBIfam" id="NF002772">
    <property type="entry name" value="PRK02862.1"/>
    <property type="match status" value="1"/>
</dbReference>
<dbReference type="PANTHER" id="PTHR43523:SF12">
    <property type="entry name" value="GLUCOSE-1-PHOSPHATE ADENYLYLTRANSFERASE LARGE SUBUNIT 1, CHLOROPLASTIC-RELATED"/>
    <property type="match status" value="1"/>
</dbReference>
<dbReference type="InterPro" id="IPR011004">
    <property type="entry name" value="Trimer_LpxA-like_sf"/>
</dbReference>
<protein>
    <submittedName>
        <fullName evidence="9">Glucose-1-phosphate adenylyltransferase</fullName>
    </submittedName>
</protein>
<evidence type="ECO:0000256" key="5">
    <source>
        <dbReference type="ARBA" id="ARBA00022741"/>
    </source>
</evidence>
<evidence type="ECO:0000313" key="9">
    <source>
        <dbReference type="EMBL" id="GAK60983.1"/>
    </source>
</evidence>
<dbReference type="PROSITE" id="PS00810">
    <property type="entry name" value="ADP_GLC_PYROPHOSPH_3"/>
    <property type="match status" value="1"/>
</dbReference>
<keyword evidence="2" id="KW-0321">Glycogen metabolism</keyword>
<proteinExistence type="inferred from homology"/>
<dbReference type="PROSITE" id="PS00809">
    <property type="entry name" value="ADP_GLC_PYROPHOSPH_2"/>
    <property type="match status" value="1"/>
</dbReference>
<evidence type="ECO:0000313" key="10">
    <source>
        <dbReference type="Proteomes" id="UP000030661"/>
    </source>
</evidence>
<dbReference type="SUPFAM" id="SSF53448">
    <property type="entry name" value="Nucleotide-diphospho-sugar transferases"/>
    <property type="match status" value="1"/>
</dbReference>
<keyword evidence="6" id="KW-0067">ATP-binding</keyword>
<dbReference type="GO" id="GO:0005978">
    <property type="term" value="P:glycogen biosynthetic process"/>
    <property type="evidence" value="ECO:0007669"/>
    <property type="project" value="InterPro"/>
</dbReference>
<reference evidence="9" key="1">
    <citation type="journal article" date="2015" name="PeerJ">
        <title>First genomic representation of candidate bacterial phylum KSB3 points to enhanced environmental sensing as a trigger of wastewater bulking.</title>
        <authorList>
            <person name="Sekiguchi Y."/>
            <person name="Ohashi A."/>
            <person name="Parks D.H."/>
            <person name="Yamauchi T."/>
            <person name="Tyson G.W."/>
            <person name="Hugenholtz P."/>
        </authorList>
    </citation>
    <scope>NUCLEOTIDE SEQUENCE [LARGE SCALE GENOMIC DNA]</scope>
</reference>
<evidence type="ECO:0000256" key="1">
    <source>
        <dbReference type="ARBA" id="ARBA00010443"/>
    </source>
</evidence>
<keyword evidence="7" id="KW-0119">Carbohydrate metabolism</keyword>
<accession>A0A081C8S8</accession>
<dbReference type="InterPro" id="IPR011831">
    <property type="entry name" value="ADP-Glc_PPase"/>
</dbReference>
<dbReference type="AlphaFoldDB" id="A0A081C8S8"/>
<organism evidence="9">
    <name type="scientific">Vecturithrix granuli</name>
    <dbReference type="NCBI Taxonomy" id="1499967"/>
    <lineage>
        <taxon>Bacteria</taxon>
        <taxon>Candidatus Moduliflexota</taxon>
        <taxon>Candidatus Vecturitrichia</taxon>
        <taxon>Candidatus Vecturitrichales</taxon>
        <taxon>Candidatus Vecturitrichaceae</taxon>
        <taxon>Candidatus Vecturithrix</taxon>
    </lineage>
</organism>
<dbReference type="Gene3D" id="2.160.10.10">
    <property type="entry name" value="Hexapeptide repeat proteins"/>
    <property type="match status" value="1"/>
</dbReference>
<gene>
    <name evidence="9" type="ORF">U27_00881</name>
</gene>
<keyword evidence="3 9" id="KW-0808">Transferase</keyword>
<dbReference type="InterPro" id="IPR005835">
    <property type="entry name" value="NTP_transferase_dom"/>
</dbReference>
<dbReference type="SUPFAM" id="SSF51161">
    <property type="entry name" value="Trimeric LpxA-like enzymes"/>
    <property type="match status" value="1"/>
</dbReference>
<evidence type="ECO:0000256" key="2">
    <source>
        <dbReference type="ARBA" id="ARBA00022600"/>
    </source>
</evidence>
<dbReference type="PANTHER" id="PTHR43523">
    <property type="entry name" value="GLUCOSE-1-PHOSPHATE ADENYLYLTRANSFERASE-RELATED"/>
    <property type="match status" value="1"/>
</dbReference>
<evidence type="ECO:0000256" key="4">
    <source>
        <dbReference type="ARBA" id="ARBA00022695"/>
    </source>
</evidence>